<dbReference type="Proteomes" id="UP000193387">
    <property type="component" value="Unassembled WGS sequence"/>
</dbReference>
<sequence>MAEQIEFDAEGVTLRGLFFPASDSPAPAVVMAHGLGGEVTHFITDYAELLAAAGISALLYDHRNWGRSDTAPGMPRNESEPFQQIRDYQHAVTYLQNRPDVDAERIGAWGTSLSAGHVYVLGAIDRRVKAVVGQSPFISGSRTFGDMTRVDLRDSVHASFADDRRARALGKEPTYLPIVDKDPLATSALPNPDAYQYFMGPGGVAERDSCFTNRVTARSMENCFGYEPGWYLPRIAPTPLLMVIALRDSLTDAALALAAYERANQPKQLVTIDCGHFGVYSGPDSEVAKAAARDFFVSHLGK</sequence>
<comment type="caution">
    <text evidence="2">The sequence shown here is derived from an EMBL/GenBank/DDBJ whole genome shotgun (WGS) entry which is preliminary data.</text>
</comment>
<accession>A0AAJ3NUK0</accession>
<feature type="domain" description="AB hydrolase-1" evidence="1">
    <location>
        <begin position="29"/>
        <end position="289"/>
    </location>
</feature>
<proteinExistence type="predicted"/>
<name>A0AAJ3NUK0_9MYCO</name>
<dbReference type="SUPFAM" id="SSF53474">
    <property type="entry name" value="alpha/beta-Hydrolases"/>
    <property type="match status" value="1"/>
</dbReference>
<gene>
    <name evidence="2" type="ORF">AWC23_05895</name>
</gene>
<keyword evidence="3" id="KW-1185">Reference proteome</keyword>
<dbReference type="InterPro" id="IPR029058">
    <property type="entry name" value="AB_hydrolase_fold"/>
</dbReference>
<dbReference type="InterPro" id="IPR000073">
    <property type="entry name" value="AB_hydrolase_1"/>
</dbReference>
<evidence type="ECO:0000313" key="2">
    <source>
        <dbReference type="EMBL" id="ORW74104.1"/>
    </source>
</evidence>
<dbReference type="InterPro" id="IPR051411">
    <property type="entry name" value="Polyketide_trans_af380"/>
</dbReference>
<organism evidence="2 3">
    <name type="scientific">Mycobacterium saskatchewanense</name>
    <dbReference type="NCBI Taxonomy" id="220927"/>
    <lineage>
        <taxon>Bacteria</taxon>
        <taxon>Bacillati</taxon>
        <taxon>Actinomycetota</taxon>
        <taxon>Actinomycetes</taxon>
        <taxon>Mycobacteriales</taxon>
        <taxon>Mycobacteriaceae</taxon>
        <taxon>Mycobacterium</taxon>
        <taxon>Mycobacterium simiae complex</taxon>
    </lineage>
</organism>
<dbReference type="Gene3D" id="3.40.50.1820">
    <property type="entry name" value="alpha/beta hydrolase"/>
    <property type="match status" value="1"/>
</dbReference>
<evidence type="ECO:0000313" key="3">
    <source>
        <dbReference type="Proteomes" id="UP000193387"/>
    </source>
</evidence>
<dbReference type="AlphaFoldDB" id="A0AAJ3NUK0"/>
<dbReference type="PANTHER" id="PTHR47751:SF2">
    <property type="entry name" value="DLTD N-TERMINAL DOMAIN PROTEIN (AFU_ORTHOLOGUE AFUA_8G00380)-RELATED"/>
    <property type="match status" value="1"/>
</dbReference>
<dbReference type="PANTHER" id="PTHR47751">
    <property type="entry name" value="SUPERFAMILY HYDROLASE, PUTATIVE (AFU_ORTHOLOGUE AFUA_2G16580)-RELATED"/>
    <property type="match status" value="1"/>
</dbReference>
<dbReference type="Gene3D" id="1.10.10.800">
    <property type="match status" value="1"/>
</dbReference>
<dbReference type="Pfam" id="PF12697">
    <property type="entry name" value="Abhydrolase_6"/>
    <property type="match status" value="1"/>
</dbReference>
<dbReference type="RefSeq" id="WP_085254289.1">
    <property type="nucleotide sequence ID" value="NZ_AP022573.1"/>
</dbReference>
<protein>
    <recommendedName>
        <fullName evidence="1">AB hydrolase-1 domain-containing protein</fullName>
    </recommendedName>
</protein>
<reference evidence="2 3" key="1">
    <citation type="submission" date="2016-01" db="EMBL/GenBank/DDBJ databases">
        <title>The new phylogeny of the genus Mycobacterium.</title>
        <authorList>
            <person name="Tarcisio F."/>
            <person name="Conor M."/>
            <person name="Antonella G."/>
            <person name="Elisabetta G."/>
            <person name="Giulia F.S."/>
            <person name="Sara T."/>
            <person name="Anna F."/>
            <person name="Clotilde B."/>
            <person name="Roberto B."/>
            <person name="Veronica D.S."/>
            <person name="Fabio R."/>
            <person name="Monica P."/>
            <person name="Olivier J."/>
            <person name="Enrico T."/>
            <person name="Nicola S."/>
        </authorList>
    </citation>
    <scope>NUCLEOTIDE SEQUENCE [LARGE SCALE GENOMIC DNA]</scope>
    <source>
        <strain evidence="2 3">DSM 44616</strain>
    </source>
</reference>
<evidence type="ECO:0000259" key="1">
    <source>
        <dbReference type="Pfam" id="PF12697"/>
    </source>
</evidence>
<dbReference type="EMBL" id="LQPR01000011">
    <property type="protein sequence ID" value="ORW74104.1"/>
    <property type="molecule type" value="Genomic_DNA"/>
</dbReference>